<dbReference type="OrthoDB" id="7933078at2759"/>
<comment type="similarity">
    <text evidence="5">Belongs to the BI1 family.</text>
</comment>
<sequence length="241" mass="27393">MFGKSSKASIKQDPPPPDYGTSHLYDNGLSEIMFNGYTPLLDQHHIIQENDILEDFKYGTTVDQCDISIRMDFVRKVYSILFLQIVGSVLVSGVLTTNKVLRQYIVSNPVVIFLSMFGSICTLLFLSWKRRSCPLNFYLLVLFTLFESSTIGSIVSFYNSNVILEALLITTGIFLGLTLFTWQSKYDFRTIGGYIFYDTSNLMKHLSPEEYIVGAISLYIDIVNLFFQILSLISKLNGDNE</sequence>
<evidence type="ECO:0000313" key="7">
    <source>
        <dbReference type="Proteomes" id="UP000663699"/>
    </source>
</evidence>
<gene>
    <name evidence="6" type="ORF">MERGE_001731</name>
</gene>
<evidence type="ECO:0000256" key="3">
    <source>
        <dbReference type="ARBA" id="ARBA00022989"/>
    </source>
</evidence>
<dbReference type="PANTHER" id="PTHR23291">
    <property type="entry name" value="BAX INHIBITOR-RELATED"/>
    <property type="match status" value="1"/>
</dbReference>
<dbReference type="Pfam" id="PF01027">
    <property type="entry name" value="Bax1-I"/>
    <property type="match status" value="1"/>
</dbReference>
<keyword evidence="2 5" id="KW-0812">Transmembrane</keyword>
<feature type="transmembrane region" description="Helical" evidence="5">
    <location>
        <begin position="163"/>
        <end position="182"/>
    </location>
</feature>
<evidence type="ECO:0000313" key="6">
    <source>
        <dbReference type="EMBL" id="QSL64430.1"/>
    </source>
</evidence>
<feature type="transmembrane region" description="Helical" evidence="5">
    <location>
        <begin position="77"/>
        <end position="97"/>
    </location>
</feature>
<keyword evidence="3 5" id="KW-1133">Transmembrane helix</keyword>
<feature type="transmembrane region" description="Helical" evidence="5">
    <location>
        <begin position="135"/>
        <end position="157"/>
    </location>
</feature>
<proteinExistence type="inferred from homology"/>
<dbReference type="Proteomes" id="UP000663699">
    <property type="component" value="Chromosome 2"/>
</dbReference>
<dbReference type="PANTHER" id="PTHR23291:SF50">
    <property type="entry name" value="PROTEIN LIFEGUARD 4"/>
    <property type="match status" value="1"/>
</dbReference>
<keyword evidence="4 5" id="KW-0472">Membrane</keyword>
<reference evidence="6" key="1">
    <citation type="submission" date="2020-06" db="EMBL/GenBank/DDBJ databases">
        <title>Genomes of multiple members of Pneumocystis genus reveal paths to human pathogen Pneumocystis jirovecii.</title>
        <authorList>
            <person name="Cisse O.H."/>
            <person name="Ma L."/>
            <person name="Dekker J."/>
            <person name="Khil P."/>
            <person name="Jo J."/>
            <person name="Brenchley J."/>
            <person name="Blair R."/>
            <person name="Pahar B."/>
            <person name="Chabe M."/>
            <person name="Van Rompay K.A."/>
            <person name="Keesler R."/>
            <person name="Sukura A."/>
            <person name="Hirsch V."/>
            <person name="Kutty G."/>
            <person name="Liu Y."/>
            <person name="Peng L."/>
            <person name="Chen J."/>
            <person name="Song J."/>
            <person name="Weissenbacher-Lang C."/>
            <person name="Xu J."/>
            <person name="Upham N.S."/>
            <person name="Stajich J.E."/>
            <person name="Cuomo C.A."/>
            <person name="Cushion M.T."/>
            <person name="Kovacs J.A."/>
        </authorList>
    </citation>
    <scope>NUCLEOTIDE SEQUENCE</scope>
    <source>
        <strain evidence="6">2A</strain>
    </source>
</reference>
<dbReference type="GO" id="GO:0016020">
    <property type="term" value="C:membrane"/>
    <property type="evidence" value="ECO:0007669"/>
    <property type="project" value="UniProtKB-SubCell"/>
</dbReference>
<comment type="subcellular location">
    <subcellularLocation>
        <location evidence="1">Membrane</location>
        <topology evidence="1">Multi-pass membrane protein</topology>
    </subcellularLocation>
</comment>
<evidence type="ECO:0000256" key="5">
    <source>
        <dbReference type="RuleBase" id="RU004379"/>
    </source>
</evidence>
<keyword evidence="7" id="KW-1185">Reference proteome</keyword>
<dbReference type="InterPro" id="IPR006214">
    <property type="entry name" value="Bax_inhibitor_1-related"/>
</dbReference>
<name>A0A899FK62_9ASCO</name>
<protein>
    <submittedName>
        <fullName evidence="6">Uncharacterized protein</fullName>
    </submittedName>
</protein>
<evidence type="ECO:0000256" key="4">
    <source>
        <dbReference type="ARBA" id="ARBA00023136"/>
    </source>
</evidence>
<feature type="transmembrane region" description="Helical" evidence="5">
    <location>
        <begin position="109"/>
        <end position="128"/>
    </location>
</feature>
<evidence type="ECO:0000256" key="1">
    <source>
        <dbReference type="ARBA" id="ARBA00004141"/>
    </source>
</evidence>
<organism evidence="6 7">
    <name type="scientific">Pneumocystis wakefieldiae</name>
    <dbReference type="NCBI Taxonomy" id="38082"/>
    <lineage>
        <taxon>Eukaryota</taxon>
        <taxon>Fungi</taxon>
        <taxon>Dikarya</taxon>
        <taxon>Ascomycota</taxon>
        <taxon>Taphrinomycotina</taxon>
        <taxon>Pneumocystomycetes</taxon>
        <taxon>Pneumocystaceae</taxon>
        <taxon>Pneumocystis</taxon>
    </lineage>
</organism>
<evidence type="ECO:0000256" key="2">
    <source>
        <dbReference type="ARBA" id="ARBA00022692"/>
    </source>
</evidence>
<feature type="transmembrane region" description="Helical" evidence="5">
    <location>
        <begin position="211"/>
        <end position="233"/>
    </location>
</feature>
<dbReference type="AlphaFoldDB" id="A0A899FK62"/>
<accession>A0A899FK62</accession>
<dbReference type="EMBL" id="CP054533">
    <property type="protein sequence ID" value="QSL64430.1"/>
    <property type="molecule type" value="Genomic_DNA"/>
</dbReference>